<feature type="region of interest" description="Disordered" evidence="1">
    <location>
        <begin position="176"/>
        <end position="204"/>
    </location>
</feature>
<dbReference type="AlphaFoldDB" id="A0A4U1EG34"/>
<dbReference type="EMBL" id="RWIC01001603">
    <property type="protein sequence ID" value="TKC35161.1"/>
    <property type="molecule type" value="Genomic_DNA"/>
</dbReference>
<evidence type="ECO:0000256" key="1">
    <source>
        <dbReference type="SAM" id="MobiDB-lite"/>
    </source>
</evidence>
<protein>
    <submittedName>
        <fullName evidence="2">Uncharacterized protein</fullName>
    </submittedName>
</protein>
<reference evidence="3" key="1">
    <citation type="journal article" date="2019" name="IScience">
        <title>Narwhal Genome Reveals Long-Term Low Genetic Diversity despite Current Large Abundance Size.</title>
        <authorList>
            <person name="Westbury M.V."/>
            <person name="Petersen B."/>
            <person name="Garde E."/>
            <person name="Heide-Jorgensen M.P."/>
            <person name="Lorenzen E.D."/>
        </authorList>
    </citation>
    <scope>NUCLEOTIDE SEQUENCE [LARGE SCALE GENOMIC DNA]</scope>
</reference>
<evidence type="ECO:0000313" key="3">
    <source>
        <dbReference type="Proteomes" id="UP000308365"/>
    </source>
</evidence>
<feature type="non-terminal residue" evidence="2">
    <location>
        <position position="1"/>
    </location>
</feature>
<dbReference type="Proteomes" id="UP000308365">
    <property type="component" value="Unassembled WGS sequence"/>
</dbReference>
<feature type="compositionally biased region" description="Basic and acidic residues" evidence="1">
    <location>
        <begin position="28"/>
        <end position="43"/>
    </location>
</feature>
<comment type="caution">
    <text evidence="2">The sequence shown here is derived from an EMBL/GenBank/DDBJ whole genome shotgun (WGS) entry which is preliminary data.</text>
</comment>
<organism evidence="2 3">
    <name type="scientific">Monodon monoceros</name>
    <name type="common">Narwhal</name>
    <name type="synonym">Ceratodon monodon</name>
    <dbReference type="NCBI Taxonomy" id="40151"/>
    <lineage>
        <taxon>Eukaryota</taxon>
        <taxon>Metazoa</taxon>
        <taxon>Chordata</taxon>
        <taxon>Craniata</taxon>
        <taxon>Vertebrata</taxon>
        <taxon>Euteleostomi</taxon>
        <taxon>Mammalia</taxon>
        <taxon>Eutheria</taxon>
        <taxon>Laurasiatheria</taxon>
        <taxon>Artiodactyla</taxon>
        <taxon>Whippomorpha</taxon>
        <taxon>Cetacea</taxon>
        <taxon>Odontoceti</taxon>
        <taxon>Monodontidae</taxon>
        <taxon>Monodon</taxon>
    </lineage>
</organism>
<name>A0A4U1EG34_MONMO</name>
<proteinExistence type="predicted"/>
<sequence>GGVSGGAGLGCRCTVPRWTGNCRCGSAREEVAWEPEREGEGDRQGGGGGRGRAAAREQAGARRLPQGWAQRPGGGGDWPRDGRQARGYRHGAQPPAHAEPPPPPLLQSASISGRGCRGPGCSAEPNAARRARPAPRPAGPQEPRGRPPPSLPEMGTPRPRDERLRWVLGWPASFSETTPAAAVEAEGAPDVSVQASDAAGQSLG</sequence>
<feature type="compositionally biased region" description="Pro residues" evidence="1">
    <location>
        <begin position="134"/>
        <end position="151"/>
    </location>
</feature>
<accession>A0A4U1EG34</accession>
<gene>
    <name evidence="2" type="ORF">EI555_013057</name>
</gene>
<feature type="region of interest" description="Disordered" evidence="1">
    <location>
        <begin position="28"/>
        <end position="164"/>
    </location>
</feature>
<evidence type="ECO:0000313" key="2">
    <source>
        <dbReference type="EMBL" id="TKC35161.1"/>
    </source>
</evidence>